<dbReference type="AlphaFoldDB" id="A0A818EWH0"/>
<gene>
    <name evidence="1" type="ORF">GRG538_LOCUS15256</name>
</gene>
<evidence type="ECO:0000313" key="2">
    <source>
        <dbReference type="Proteomes" id="UP000663872"/>
    </source>
</evidence>
<accession>A0A818EWH0</accession>
<dbReference type="Proteomes" id="UP000663872">
    <property type="component" value="Unassembled WGS sequence"/>
</dbReference>
<comment type="caution">
    <text evidence="1">The sequence shown here is derived from an EMBL/GenBank/DDBJ whole genome shotgun (WGS) entry which is preliminary data.</text>
</comment>
<reference evidence="1" key="1">
    <citation type="submission" date="2021-02" db="EMBL/GenBank/DDBJ databases">
        <authorList>
            <person name="Nowell W R."/>
        </authorList>
    </citation>
    <scope>NUCLEOTIDE SEQUENCE</scope>
</reference>
<evidence type="ECO:0000313" key="1">
    <source>
        <dbReference type="EMBL" id="CAF3465436.1"/>
    </source>
</evidence>
<proteinExistence type="predicted"/>
<sequence>MHQVYHDTFKDTPAMYTKLIVGNRIRRQAHNELIRKRPNQALLQNKKIPKRKFEKPKTTRQQTTTIIKPP</sequence>
<dbReference type="EMBL" id="CAJNYT010002346">
    <property type="protein sequence ID" value="CAF3465436.1"/>
    <property type="molecule type" value="Genomic_DNA"/>
</dbReference>
<organism evidence="1 2">
    <name type="scientific">Rotaria socialis</name>
    <dbReference type="NCBI Taxonomy" id="392032"/>
    <lineage>
        <taxon>Eukaryota</taxon>
        <taxon>Metazoa</taxon>
        <taxon>Spiralia</taxon>
        <taxon>Gnathifera</taxon>
        <taxon>Rotifera</taxon>
        <taxon>Eurotatoria</taxon>
        <taxon>Bdelloidea</taxon>
        <taxon>Philodinida</taxon>
        <taxon>Philodinidae</taxon>
        <taxon>Rotaria</taxon>
    </lineage>
</organism>
<protein>
    <submittedName>
        <fullName evidence="1">Uncharacterized protein</fullName>
    </submittedName>
</protein>
<name>A0A818EWH0_9BILA</name>